<keyword evidence="1" id="KW-0812">Transmembrane</keyword>
<dbReference type="InterPro" id="IPR012373">
    <property type="entry name" value="Ferrdict_sens_TM"/>
</dbReference>
<keyword evidence="1" id="KW-0472">Membrane</keyword>
<evidence type="ECO:0000259" key="2">
    <source>
        <dbReference type="Pfam" id="PF04773"/>
    </source>
</evidence>
<dbReference type="PANTHER" id="PTHR30273:SF2">
    <property type="entry name" value="PROTEIN FECR"/>
    <property type="match status" value="1"/>
</dbReference>
<name>A0A940DS88_9BACT</name>
<dbReference type="EMBL" id="JADILV010000037">
    <property type="protein sequence ID" value="MBO8483574.1"/>
    <property type="molecule type" value="Genomic_DNA"/>
</dbReference>
<organism evidence="4 5">
    <name type="scientific">Candidatus Cryptobacteroides avicola</name>
    <dbReference type="NCBI Taxonomy" id="2840757"/>
    <lineage>
        <taxon>Bacteria</taxon>
        <taxon>Pseudomonadati</taxon>
        <taxon>Bacteroidota</taxon>
        <taxon>Bacteroidia</taxon>
        <taxon>Bacteroidales</taxon>
        <taxon>Candidatus Cryptobacteroides</taxon>
    </lineage>
</organism>
<keyword evidence="1" id="KW-1133">Transmembrane helix</keyword>
<dbReference type="Gene3D" id="3.55.50.30">
    <property type="match status" value="1"/>
</dbReference>
<feature type="transmembrane region" description="Helical" evidence="1">
    <location>
        <begin position="32"/>
        <end position="53"/>
    </location>
</feature>
<dbReference type="PANTHER" id="PTHR30273">
    <property type="entry name" value="PERIPLASMIC SIGNAL SENSOR AND SIGMA FACTOR ACTIVATOR FECR-RELATED"/>
    <property type="match status" value="1"/>
</dbReference>
<dbReference type="AlphaFoldDB" id="A0A940DS88"/>
<sequence>MKVSSSEEPDEKSAWKRISPLVDGRGRKGRRIFSAVAACVAAIIVTGLSWYVIYDLKTESRSSGILFGSVAGKTLVRLDDGSEVWLRDGAYVDCPEDFGRKTRTVCLSGEAFFNVSKDPSRPFRINVSGLGIEVLGTSFGVEEVPDGVVVNLVEGSVKLVPECRSADDFTDPPHGVKIMVSGETAYYKKEDGAISVSRGDTEYSTLWAHDRLSFSNDDIVDVCSRLSVWYDVNISVSDKADTGAMLSFTVTDEPLDVILSLIRRACPGIGYRYNEDGSVQIY</sequence>
<evidence type="ECO:0000313" key="5">
    <source>
        <dbReference type="Proteomes" id="UP000725002"/>
    </source>
</evidence>
<feature type="domain" description="Protein FecR C-terminal" evidence="3">
    <location>
        <begin position="211"/>
        <end position="276"/>
    </location>
</feature>
<evidence type="ECO:0000259" key="3">
    <source>
        <dbReference type="Pfam" id="PF16344"/>
    </source>
</evidence>
<protein>
    <submittedName>
        <fullName evidence="4">FecR domain-containing protein</fullName>
    </submittedName>
</protein>
<dbReference type="Pfam" id="PF04773">
    <property type="entry name" value="FecR"/>
    <property type="match status" value="1"/>
</dbReference>
<feature type="domain" description="FecR protein" evidence="2">
    <location>
        <begin position="73"/>
        <end position="158"/>
    </location>
</feature>
<dbReference type="Gene3D" id="2.60.120.1440">
    <property type="match status" value="1"/>
</dbReference>
<reference evidence="4" key="1">
    <citation type="submission" date="2020-10" db="EMBL/GenBank/DDBJ databases">
        <authorList>
            <person name="Gilroy R."/>
        </authorList>
    </citation>
    <scope>NUCLEOTIDE SEQUENCE</scope>
    <source>
        <strain evidence="4">G3-8215</strain>
    </source>
</reference>
<dbReference type="InterPro" id="IPR006860">
    <property type="entry name" value="FecR"/>
</dbReference>
<reference evidence="4" key="2">
    <citation type="journal article" date="2021" name="PeerJ">
        <title>Extensive microbial diversity within the chicken gut microbiome revealed by metagenomics and culture.</title>
        <authorList>
            <person name="Gilroy R."/>
            <person name="Ravi A."/>
            <person name="Getino M."/>
            <person name="Pursley I."/>
            <person name="Horton D.L."/>
            <person name="Alikhan N.F."/>
            <person name="Baker D."/>
            <person name="Gharbi K."/>
            <person name="Hall N."/>
            <person name="Watson M."/>
            <person name="Adriaenssens E.M."/>
            <person name="Foster-Nyarko E."/>
            <person name="Jarju S."/>
            <person name="Secka A."/>
            <person name="Antonio M."/>
            <person name="Oren A."/>
            <person name="Chaudhuri R.R."/>
            <person name="La Ragione R."/>
            <person name="Hildebrand F."/>
            <person name="Pallen M.J."/>
        </authorList>
    </citation>
    <scope>NUCLEOTIDE SEQUENCE</scope>
    <source>
        <strain evidence="4">G3-8215</strain>
    </source>
</reference>
<gene>
    <name evidence="4" type="ORF">IAB75_05615</name>
</gene>
<dbReference type="InterPro" id="IPR032508">
    <property type="entry name" value="FecR_C"/>
</dbReference>
<comment type="caution">
    <text evidence="4">The sequence shown here is derived from an EMBL/GenBank/DDBJ whole genome shotgun (WGS) entry which is preliminary data.</text>
</comment>
<accession>A0A940DS88</accession>
<dbReference type="PIRSF" id="PIRSF018266">
    <property type="entry name" value="FecR"/>
    <property type="match status" value="1"/>
</dbReference>
<dbReference type="GO" id="GO:0016989">
    <property type="term" value="F:sigma factor antagonist activity"/>
    <property type="evidence" value="ECO:0007669"/>
    <property type="project" value="TreeGrafter"/>
</dbReference>
<evidence type="ECO:0000256" key="1">
    <source>
        <dbReference type="SAM" id="Phobius"/>
    </source>
</evidence>
<proteinExistence type="predicted"/>
<evidence type="ECO:0000313" key="4">
    <source>
        <dbReference type="EMBL" id="MBO8483574.1"/>
    </source>
</evidence>
<dbReference type="Proteomes" id="UP000725002">
    <property type="component" value="Unassembled WGS sequence"/>
</dbReference>
<dbReference type="Pfam" id="PF16344">
    <property type="entry name" value="FecR_C"/>
    <property type="match status" value="1"/>
</dbReference>